<proteinExistence type="predicted"/>
<accession>A0A1G9DN69</accession>
<protein>
    <recommendedName>
        <fullName evidence="4">Gliding motility-associated C-terminal domain-containing protein</fullName>
    </recommendedName>
</protein>
<keyword evidence="3" id="KW-1185">Reference proteome</keyword>
<dbReference type="Gene3D" id="2.60.40.1220">
    <property type="match status" value="6"/>
</dbReference>
<name>A0A1G9DN69_9FLAO</name>
<reference evidence="2 3" key="1">
    <citation type="submission" date="2016-10" db="EMBL/GenBank/DDBJ databases">
        <authorList>
            <person name="de Groot N.N."/>
        </authorList>
    </citation>
    <scope>NUCLEOTIDE SEQUENCE [LARGE SCALE GENOMIC DNA]</scope>
    <source>
        <strain evidence="2 3">CGMCC 1.10076</strain>
    </source>
</reference>
<feature type="non-terminal residue" evidence="2">
    <location>
        <position position="406"/>
    </location>
</feature>
<keyword evidence="1" id="KW-0732">Signal</keyword>
<evidence type="ECO:0000313" key="3">
    <source>
        <dbReference type="Proteomes" id="UP000199580"/>
    </source>
</evidence>
<evidence type="ECO:0000256" key="1">
    <source>
        <dbReference type="ARBA" id="ARBA00022729"/>
    </source>
</evidence>
<dbReference type="AlphaFoldDB" id="A0A1G9DN69"/>
<dbReference type="InterPro" id="IPR014755">
    <property type="entry name" value="Cu-Rt/internalin_Ig-like"/>
</dbReference>
<gene>
    <name evidence="2" type="ORF">SAMN04487935_3857</name>
</gene>
<feature type="non-terminal residue" evidence="2">
    <location>
        <position position="1"/>
    </location>
</feature>
<dbReference type="STRING" id="1128970.SAMN04487935_3857"/>
<evidence type="ECO:0000313" key="2">
    <source>
        <dbReference type="EMBL" id="SDK65313.1"/>
    </source>
</evidence>
<dbReference type="EMBL" id="FNEZ01000018">
    <property type="protein sequence ID" value="SDK65313.1"/>
    <property type="molecule type" value="Genomic_DNA"/>
</dbReference>
<sequence length="406" mass="40873">QTLTIAITPPKVANFPTPLTICSGDIINIGNTSPNGVVGTWSSAFSNTVGATYTFLPNTGQCATGQTLTIAITPPKVANFPTPLNICSGDAITIGNTSPNGVVGTWSSAFSNTVGATYTFTPNAGQCAVGQTLTIAIAPPKIANFSTPLNICSGDAITIGNTSPNGVVGTWSSAFSNTVGATYTFIPNSGQCATGQTLTIAITPPKVANFPTPLNICSGDVITIGNTSPNGVVGTWSSAFSNTIGATYTFIPNAGQCAVGQTMTIAIAPPKVANFPTPLNICSGDAITIGNTSPNGVVGTWSSTFSNTVGAIYTFTPNAGQCATGQTLTISINAQKVADFPTPLNICSGDAVTIGNTSPNGVVGTWSSAFSNTVGATYTFTPNAGQCAVGQTLTIAINAPKVANFP</sequence>
<dbReference type="Proteomes" id="UP000199580">
    <property type="component" value="Unassembled WGS sequence"/>
</dbReference>
<organism evidence="2 3">
    <name type="scientific">Flavobacterium noncentrifugens</name>
    <dbReference type="NCBI Taxonomy" id="1128970"/>
    <lineage>
        <taxon>Bacteria</taxon>
        <taxon>Pseudomonadati</taxon>
        <taxon>Bacteroidota</taxon>
        <taxon>Flavobacteriia</taxon>
        <taxon>Flavobacteriales</taxon>
        <taxon>Flavobacteriaceae</taxon>
        <taxon>Flavobacterium</taxon>
    </lineage>
</organism>
<evidence type="ECO:0008006" key="4">
    <source>
        <dbReference type="Google" id="ProtNLM"/>
    </source>
</evidence>